<evidence type="ECO:0000313" key="1">
    <source>
        <dbReference type="EMBL" id="CAF1029595.1"/>
    </source>
</evidence>
<dbReference type="AlphaFoldDB" id="A0A814IYL5"/>
<gene>
    <name evidence="1" type="ORF">OXX778_LOCUS17799</name>
</gene>
<dbReference type="Proteomes" id="UP000663879">
    <property type="component" value="Unassembled WGS sequence"/>
</dbReference>
<name>A0A814IYL5_9BILA</name>
<dbReference type="OrthoDB" id="6773637at2759"/>
<protein>
    <submittedName>
        <fullName evidence="1">Uncharacterized protein</fullName>
    </submittedName>
</protein>
<dbReference type="EMBL" id="CAJNOC010004666">
    <property type="protein sequence ID" value="CAF1029595.1"/>
    <property type="molecule type" value="Genomic_DNA"/>
</dbReference>
<sequence length="129" mass="14818">WSKIETAKQLFEAVGYGNEEELCLNVDENEDVDTPEDVLIQRDYELEEEDLLTQQIQEKISNVLQNQARQAETMKTRSKRYLPDVSIGDFSALPISDVDKGLTESPNFFCRVIDIDYSKSLYESGTLLF</sequence>
<keyword evidence="2" id="KW-1185">Reference proteome</keyword>
<comment type="caution">
    <text evidence="1">The sequence shown here is derived from an EMBL/GenBank/DDBJ whole genome shotgun (WGS) entry which is preliminary data.</text>
</comment>
<evidence type="ECO:0000313" key="2">
    <source>
        <dbReference type="Proteomes" id="UP000663879"/>
    </source>
</evidence>
<accession>A0A814IYL5</accession>
<feature type="non-terminal residue" evidence="1">
    <location>
        <position position="1"/>
    </location>
</feature>
<reference evidence="1" key="1">
    <citation type="submission" date="2021-02" db="EMBL/GenBank/DDBJ databases">
        <authorList>
            <person name="Nowell W R."/>
        </authorList>
    </citation>
    <scope>NUCLEOTIDE SEQUENCE</scope>
    <source>
        <strain evidence="1">Ploen Becks lab</strain>
    </source>
</reference>
<proteinExistence type="predicted"/>
<organism evidence="1 2">
    <name type="scientific">Brachionus calyciflorus</name>
    <dbReference type="NCBI Taxonomy" id="104777"/>
    <lineage>
        <taxon>Eukaryota</taxon>
        <taxon>Metazoa</taxon>
        <taxon>Spiralia</taxon>
        <taxon>Gnathifera</taxon>
        <taxon>Rotifera</taxon>
        <taxon>Eurotatoria</taxon>
        <taxon>Monogononta</taxon>
        <taxon>Pseudotrocha</taxon>
        <taxon>Ploima</taxon>
        <taxon>Brachionidae</taxon>
        <taxon>Brachionus</taxon>
    </lineage>
</organism>